<accession>A0A371FSF2</accession>
<proteinExistence type="predicted"/>
<evidence type="ECO:0000313" key="1">
    <source>
        <dbReference type="EMBL" id="RDX81100.1"/>
    </source>
</evidence>
<organism evidence="1 2">
    <name type="scientific">Mucuna pruriens</name>
    <name type="common">Velvet bean</name>
    <name type="synonym">Dolichos pruriens</name>
    <dbReference type="NCBI Taxonomy" id="157652"/>
    <lineage>
        <taxon>Eukaryota</taxon>
        <taxon>Viridiplantae</taxon>
        <taxon>Streptophyta</taxon>
        <taxon>Embryophyta</taxon>
        <taxon>Tracheophyta</taxon>
        <taxon>Spermatophyta</taxon>
        <taxon>Magnoliopsida</taxon>
        <taxon>eudicotyledons</taxon>
        <taxon>Gunneridae</taxon>
        <taxon>Pentapetalae</taxon>
        <taxon>rosids</taxon>
        <taxon>fabids</taxon>
        <taxon>Fabales</taxon>
        <taxon>Fabaceae</taxon>
        <taxon>Papilionoideae</taxon>
        <taxon>50 kb inversion clade</taxon>
        <taxon>NPAAA clade</taxon>
        <taxon>indigoferoid/millettioid clade</taxon>
        <taxon>Phaseoleae</taxon>
        <taxon>Mucuna</taxon>
    </lineage>
</organism>
<sequence>RTLHRSRKARHIVTPDSNSSDFIWNSENSHFTTDESNFSEHQEAGSMENNDKTLNELAAPDVVYQPWCIQCPPLEPAQSYELKSSVIHLFPKFHGLAGEDPHKHLREFHVVCSMMRLQGIPEDHINMKVFPFSLDGAAKDWLYL</sequence>
<evidence type="ECO:0000313" key="2">
    <source>
        <dbReference type="Proteomes" id="UP000257109"/>
    </source>
</evidence>
<evidence type="ECO:0008006" key="3">
    <source>
        <dbReference type="Google" id="ProtNLM"/>
    </source>
</evidence>
<keyword evidence="2" id="KW-1185">Reference proteome</keyword>
<feature type="non-terminal residue" evidence="1">
    <location>
        <position position="1"/>
    </location>
</feature>
<protein>
    <recommendedName>
        <fullName evidence="3">Retrotransposon gag domain-containing protein</fullName>
    </recommendedName>
</protein>
<dbReference type="OrthoDB" id="1422241at2759"/>
<dbReference type="EMBL" id="QJKJ01008014">
    <property type="protein sequence ID" value="RDX81100.1"/>
    <property type="molecule type" value="Genomic_DNA"/>
</dbReference>
<reference evidence="1" key="1">
    <citation type="submission" date="2018-05" db="EMBL/GenBank/DDBJ databases">
        <title>Draft genome of Mucuna pruriens seed.</title>
        <authorList>
            <person name="Nnadi N.E."/>
            <person name="Vos R."/>
            <person name="Hasami M.H."/>
            <person name="Devisetty U.K."/>
            <person name="Aguiy J.C."/>
        </authorList>
    </citation>
    <scope>NUCLEOTIDE SEQUENCE [LARGE SCALE GENOMIC DNA]</scope>
    <source>
        <strain evidence="1">JCA_2017</strain>
    </source>
</reference>
<name>A0A371FSF2_MUCPR</name>
<feature type="non-terminal residue" evidence="1">
    <location>
        <position position="144"/>
    </location>
</feature>
<gene>
    <name evidence="1" type="ORF">CR513_38267</name>
</gene>
<dbReference type="Proteomes" id="UP000257109">
    <property type="component" value="Unassembled WGS sequence"/>
</dbReference>
<comment type="caution">
    <text evidence="1">The sequence shown here is derived from an EMBL/GenBank/DDBJ whole genome shotgun (WGS) entry which is preliminary data.</text>
</comment>
<dbReference type="AlphaFoldDB" id="A0A371FSF2"/>